<dbReference type="KEGG" id="bbs:BbiDN127_0587"/>
<reference key="1">
    <citation type="submission" date="2011-06" db="EMBL/GenBank/DDBJ databases">
        <authorList>
            <person name="Mongodin E.F."/>
            <person name="Casjens S.R."/>
            <person name="Fraser-Liggett C.M."/>
            <person name="Qiu W.-G."/>
            <person name="Dunn J.J."/>
            <person name="Luft B.J."/>
            <person name="Schutzer S.E."/>
        </authorList>
    </citation>
    <scope>NUCLEOTIDE SEQUENCE</scope>
    <source>
        <strain>DN127</strain>
    </source>
</reference>
<feature type="transmembrane region" description="Helical" evidence="1">
    <location>
        <begin position="6"/>
        <end position="26"/>
    </location>
</feature>
<dbReference type="EMBL" id="CP002746">
    <property type="protein sequence ID" value="AEL18751.1"/>
    <property type="molecule type" value="Genomic_DNA"/>
</dbReference>
<protein>
    <submittedName>
        <fullName evidence="2">Membrane protein</fullName>
    </submittedName>
</protein>
<name>G0AM25_BORBD</name>
<organism evidence="2 3">
    <name type="scientific">Borrelia bissettiae (strain DSM 17990 / CIP 109136 / DN127)</name>
    <name type="common">Borreliella bissettiae</name>
    <dbReference type="NCBI Taxonomy" id="521010"/>
    <lineage>
        <taxon>Bacteria</taxon>
        <taxon>Pseudomonadati</taxon>
        <taxon>Spirochaetota</taxon>
        <taxon>Spirochaetia</taxon>
        <taxon>Spirochaetales</taxon>
        <taxon>Borreliaceae</taxon>
        <taxon>Borreliella</taxon>
    </lineage>
</organism>
<gene>
    <name evidence="2" type="ordered locus">BbiDN127_0587</name>
</gene>
<dbReference type="HOGENOM" id="CLU_3325174_0_0_12"/>
<evidence type="ECO:0000313" key="2">
    <source>
        <dbReference type="EMBL" id="AEL18751.1"/>
    </source>
</evidence>
<sequence>MSMGSSVIYLVLIKILMILVNPKFILNADLKAISFVLL</sequence>
<dbReference type="STRING" id="521010.BbiDN127_0587"/>
<keyword evidence="1" id="KW-0812">Transmembrane</keyword>
<evidence type="ECO:0000313" key="3">
    <source>
        <dbReference type="Proteomes" id="UP000001634"/>
    </source>
</evidence>
<keyword evidence="1" id="KW-1133">Transmembrane helix</keyword>
<dbReference type="AlphaFoldDB" id="G0AM25"/>
<dbReference type="Proteomes" id="UP000001634">
    <property type="component" value="Chromosome"/>
</dbReference>
<accession>G0AM25</accession>
<reference evidence="2 3" key="2">
    <citation type="journal article" date="2012" name="J. Bacteriol.">
        <title>Whole-Genome Sequences of Borrelia bissettii, Borrelia valaisiana, and Borrelia spielmanii.</title>
        <authorList>
            <person name="Schutzer S.E."/>
            <person name="Fraser-Liggett C.M."/>
            <person name="Qiu W.G."/>
            <person name="Kraiczy P."/>
            <person name="Mongodin E.F."/>
            <person name="Dunn J.J."/>
            <person name="Luft B.J."/>
            <person name="Casjens S.R."/>
        </authorList>
    </citation>
    <scope>NUCLEOTIDE SEQUENCE [LARGE SCALE GENOMIC DNA]</scope>
    <source>
        <strain evidence="2 3">DN127</strain>
    </source>
</reference>
<reference evidence="2 3" key="3">
    <citation type="journal article" date="2016" name="Int. J. Syst. Evol. Microbiol.">
        <title>Borrelia bissettiae sp. nov. and Borrelia californiensis sp. nov. prevail in diverse enzootic transmission cycles.</title>
        <authorList>
            <person name="Margos G."/>
            <person name="Lane R.S."/>
            <person name="Fedorova N."/>
            <person name="Koloczek J."/>
            <person name="Piesman J."/>
            <person name="Hojgaard A."/>
            <person name="Sing A."/>
            <person name="Fingerle V."/>
        </authorList>
    </citation>
    <scope>NUCLEOTIDE SEQUENCE [LARGE SCALE GENOMIC DNA]</scope>
    <source>
        <strain evidence="2 3">DN127</strain>
    </source>
</reference>
<keyword evidence="1" id="KW-0472">Membrane</keyword>
<evidence type="ECO:0000256" key="1">
    <source>
        <dbReference type="SAM" id="Phobius"/>
    </source>
</evidence>
<keyword evidence="3" id="KW-1185">Reference proteome</keyword>
<proteinExistence type="predicted"/>